<dbReference type="Pfam" id="PF01391">
    <property type="entry name" value="Collagen"/>
    <property type="match status" value="1"/>
</dbReference>
<evidence type="ECO:0000256" key="1">
    <source>
        <dbReference type="ARBA" id="ARBA00004613"/>
    </source>
</evidence>
<sequence length="258" mass="27922">MQSTQKTNRVSRGKDLPPKNKTPYMMLLVTSQYHSLFVTGLWSLTLLWVTAADIEERSNFPCCVPGPQGPPGLNGNPGQNGYNGEKGQKGDQGEQGAPGSPGLPGIHGKQGPVGPKGEKGEAGDPGLPGVCQPQQNSAFAANLGKNFPTPNQPIVFHNIIYNEQQHLDTSTGIFNCQIPGVYFFGYNMEAHRNADVLLVKNGQQVIGTYQDNVSGYENMSGSTVLKLEKGDKVWLQVKEELNGVTHTSYFVGYLLFQA</sequence>
<evidence type="ECO:0000256" key="2">
    <source>
        <dbReference type="ARBA" id="ARBA00022525"/>
    </source>
</evidence>
<dbReference type="SUPFAM" id="SSF49842">
    <property type="entry name" value="TNF-like"/>
    <property type="match status" value="1"/>
</dbReference>
<evidence type="ECO:0000256" key="3">
    <source>
        <dbReference type="ARBA" id="ARBA00022729"/>
    </source>
</evidence>
<dbReference type="Gene3D" id="2.60.120.40">
    <property type="match status" value="1"/>
</dbReference>
<feature type="domain" description="C1q" evidence="5">
    <location>
        <begin position="132"/>
        <end position="258"/>
    </location>
</feature>
<feature type="compositionally biased region" description="Low complexity" evidence="4">
    <location>
        <begin position="71"/>
        <end position="85"/>
    </location>
</feature>
<dbReference type="Pfam" id="PF00386">
    <property type="entry name" value="C1q"/>
    <property type="match status" value="1"/>
</dbReference>
<comment type="caution">
    <text evidence="6">The sequence shown here is derived from an EMBL/GenBank/DDBJ whole genome shotgun (WGS) entry which is preliminary data.</text>
</comment>
<dbReference type="AlphaFoldDB" id="A0A9Q0XVN0"/>
<dbReference type="InterPro" id="IPR001073">
    <property type="entry name" value="C1q_dom"/>
</dbReference>
<dbReference type="PRINTS" id="PR00007">
    <property type="entry name" value="COMPLEMNTC1Q"/>
</dbReference>
<gene>
    <name evidence="6" type="ORF">JRQ81_016337</name>
</gene>
<evidence type="ECO:0000256" key="4">
    <source>
        <dbReference type="SAM" id="MobiDB-lite"/>
    </source>
</evidence>
<accession>A0A9Q0XVN0</accession>
<reference evidence="6" key="1">
    <citation type="journal article" date="2023" name="DNA Res.">
        <title>Chromosome-level genome assembly of Phrynocephalus forsythii using third-generation DNA sequencing and Hi-C analysis.</title>
        <authorList>
            <person name="Qi Y."/>
            <person name="Zhao W."/>
            <person name="Zhao Y."/>
            <person name="Niu C."/>
            <person name="Cao S."/>
            <person name="Zhang Y."/>
        </authorList>
    </citation>
    <scope>NUCLEOTIDE SEQUENCE</scope>
    <source>
        <tissue evidence="6">Muscle</tissue>
    </source>
</reference>
<proteinExistence type="predicted"/>
<dbReference type="OrthoDB" id="8044756at2759"/>
<dbReference type="PANTHER" id="PTHR15427:SF21">
    <property type="entry name" value="COMPLEMENT C1Q AND TUMOR NECROSIS FACTOR-RELATED PROTEIN 9A"/>
    <property type="match status" value="1"/>
</dbReference>
<name>A0A9Q0XVN0_9SAUR</name>
<dbReference type="PROSITE" id="PS50871">
    <property type="entry name" value="C1Q"/>
    <property type="match status" value="1"/>
</dbReference>
<dbReference type="InterPro" id="IPR050392">
    <property type="entry name" value="Collagen/C1q_domain"/>
</dbReference>
<dbReference type="EMBL" id="JAPFRF010000006">
    <property type="protein sequence ID" value="KAJ7330163.1"/>
    <property type="molecule type" value="Genomic_DNA"/>
</dbReference>
<dbReference type="GO" id="GO:0005576">
    <property type="term" value="C:extracellular region"/>
    <property type="evidence" value="ECO:0007669"/>
    <property type="project" value="UniProtKB-SubCell"/>
</dbReference>
<keyword evidence="2" id="KW-0964">Secreted</keyword>
<dbReference type="InterPro" id="IPR008983">
    <property type="entry name" value="Tumour_necrosis_fac-like_dom"/>
</dbReference>
<dbReference type="PANTHER" id="PTHR15427">
    <property type="entry name" value="EMILIN ELASTIN MICROFIBRIL INTERFACE-LOCATED PROTEIN ELASTIN MICROFIBRIL INTERFACER"/>
    <property type="match status" value="1"/>
</dbReference>
<evidence type="ECO:0000259" key="5">
    <source>
        <dbReference type="PROSITE" id="PS50871"/>
    </source>
</evidence>
<dbReference type="Proteomes" id="UP001142489">
    <property type="component" value="Unassembled WGS sequence"/>
</dbReference>
<comment type="subcellular location">
    <subcellularLocation>
        <location evidence="1">Secreted</location>
    </subcellularLocation>
</comment>
<evidence type="ECO:0000313" key="7">
    <source>
        <dbReference type="Proteomes" id="UP001142489"/>
    </source>
</evidence>
<feature type="compositionally biased region" description="Polar residues" evidence="4">
    <location>
        <begin position="1"/>
        <end position="10"/>
    </location>
</feature>
<keyword evidence="3" id="KW-0732">Signal</keyword>
<dbReference type="InterPro" id="IPR008160">
    <property type="entry name" value="Collagen"/>
</dbReference>
<evidence type="ECO:0000313" key="6">
    <source>
        <dbReference type="EMBL" id="KAJ7330163.1"/>
    </source>
</evidence>
<keyword evidence="7" id="KW-1185">Reference proteome</keyword>
<organism evidence="6 7">
    <name type="scientific">Phrynocephalus forsythii</name>
    <dbReference type="NCBI Taxonomy" id="171643"/>
    <lineage>
        <taxon>Eukaryota</taxon>
        <taxon>Metazoa</taxon>
        <taxon>Chordata</taxon>
        <taxon>Craniata</taxon>
        <taxon>Vertebrata</taxon>
        <taxon>Euteleostomi</taxon>
        <taxon>Lepidosauria</taxon>
        <taxon>Squamata</taxon>
        <taxon>Bifurcata</taxon>
        <taxon>Unidentata</taxon>
        <taxon>Episquamata</taxon>
        <taxon>Toxicofera</taxon>
        <taxon>Iguania</taxon>
        <taxon>Acrodonta</taxon>
        <taxon>Agamidae</taxon>
        <taxon>Agaminae</taxon>
        <taxon>Phrynocephalus</taxon>
    </lineage>
</organism>
<feature type="region of interest" description="Disordered" evidence="4">
    <location>
        <begin position="1"/>
        <end position="21"/>
    </location>
</feature>
<dbReference type="SMART" id="SM00110">
    <property type="entry name" value="C1Q"/>
    <property type="match status" value="1"/>
</dbReference>
<protein>
    <recommendedName>
        <fullName evidence="5">C1q domain-containing protein</fullName>
    </recommendedName>
</protein>
<feature type="region of interest" description="Disordered" evidence="4">
    <location>
        <begin position="62"/>
        <end position="134"/>
    </location>
</feature>